<dbReference type="PRINTS" id="PR01167">
    <property type="entry name" value="INSADHFAMILY"/>
</dbReference>
<feature type="non-terminal residue" evidence="2">
    <location>
        <position position="1"/>
    </location>
</feature>
<evidence type="ECO:0000313" key="3">
    <source>
        <dbReference type="Proteomes" id="UP001054945"/>
    </source>
</evidence>
<sequence length="129" mass="14973">GKIHFEDIHYERTYHSWQAYCHSKLAMVLFTRELAKRLHGTGVTTYCVDPGPCHTEIFRYMFKTHCIDNLLIRGRSIFYKSAEHGAEAIVYCVVDLQSPVNLVIITTIIPRSKQPKLVERMKQRKGYGT</sequence>
<dbReference type="InterPro" id="IPR036291">
    <property type="entry name" value="NAD(P)-bd_dom_sf"/>
</dbReference>
<evidence type="ECO:0000313" key="2">
    <source>
        <dbReference type="EMBL" id="GIX73270.1"/>
    </source>
</evidence>
<gene>
    <name evidence="2" type="primary">Rdh11</name>
    <name evidence="2" type="ORF">CEXT_745191</name>
</gene>
<dbReference type="PANTHER" id="PTHR43157:SF31">
    <property type="entry name" value="PHOSPHATIDYLINOSITOL-GLYCAN BIOSYNTHESIS CLASS F PROTEIN"/>
    <property type="match status" value="1"/>
</dbReference>
<dbReference type="AlphaFoldDB" id="A0AAV4MLQ9"/>
<dbReference type="InterPro" id="IPR002347">
    <property type="entry name" value="SDR_fam"/>
</dbReference>
<dbReference type="PANTHER" id="PTHR43157">
    <property type="entry name" value="PHOSPHATIDYLINOSITOL-GLYCAN BIOSYNTHESIS CLASS F PROTEIN-RELATED"/>
    <property type="match status" value="1"/>
</dbReference>
<dbReference type="GO" id="GO:0016491">
    <property type="term" value="F:oxidoreductase activity"/>
    <property type="evidence" value="ECO:0007669"/>
    <property type="project" value="UniProtKB-KW"/>
</dbReference>
<proteinExistence type="predicted"/>
<evidence type="ECO:0000256" key="1">
    <source>
        <dbReference type="ARBA" id="ARBA00023002"/>
    </source>
</evidence>
<reference evidence="2 3" key="1">
    <citation type="submission" date="2021-06" db="EMBL/GenBank/DDBJ databases">
        <title>Caerostris extrusa draft genome.</title>
        <authorList>
            <person name="Kono N."/>
            <person name="Arakawa K."/>
        </authorList>
    </citation>
    <scope>NUCLEOTIDE SEQUENCE [LARGE SCALE GENOMIC DNA]</scope>
</reference>
<name>A0AAV4MLQ9_CAEEX</name>
<dbReference type="Proteomes" id="UP001054945">
    <property type="component" value="Unassembled WGS sequence"/>
</dbReference>
<protein>
    <submittedName>
        <fullName evidence="2">Uncharacterized protein</fullName>
    </submittedName>
</protein>
<dbReference type="SUPFAM" id="SSF51735">
    <property type="entry name" value="NAD(P)-binding Rossmann-fold domains"/>
    <property type="match status" value="1"/>
</dbReference>
<accession>A0AAV4MLQ9</accession>
<dbReference type="EMBL" id="BPLR01019934">
    <property type="protein sequence ID" value="GIX73270.1"/>
    <property type="molecule type" value="Genomic_DNA"/>
</dbReference>
<organism evidence="2 3">
    <name type="scientific">Caerostris extrusa</name>
    <name type="common">Bark spider</name>
    <name type="synonym">Caerostris bankana</name>
    <dbReference type="NCBI Taxonomy" id="172846"/>
    <lineage>
        <taxon>Eukaryota</taxon>
        <taxon>Metazoa</taxon>
        <taxon>Ecdysozoa</taxon>
        <taxon>Arthropoda</taxon>
        <taxon>Chelicerata</taxon>
        <taxon>Arachnida</taxon>
        <taxon>Araneae</taxon>
        <taxon>Araneomorphae</taxon>
        <taxon>Entelegynae</taxon>
        <taxon>Araneoidea</taxon>
        <taxon>Araneidae</taxon>
        <taxon>Caerostris</taxon>
    </lineage>
</organism>
<comment type="caution">
    <text evidence="2">The sequence shown here is derived from an EMBL/GenBank/DDBJ whole genome shotgun (WGS) entry which is preliminary data.</text>
</comment>
<dbReference type="Pfam" id="PF00106">
    <property type="entry name" value="adh_short"/>
    <property type="match status" value="1"/>
</dbReference>
<keyword evidence="1" id="KW-0560">Oxidoreductase</keyword>
<keyword evidence="3" id="KW-1185">Reference proteome</keyword>
<dbReference type="Gene3D" id="3.40.50.720">
    <property type="entry name" value="NAD(P)-binding Rossmann-like Domain"/>
    <property type="match status" value="1"/>
</dbReference>